<organism evidence="1 2">
    <name type="scientific">Apophysomyces ossiformis</name>
    <dbReference type="NCBI Taxonomy" id="679940"/>
    <lineage>
        <taxon>Eukaryota</taxon>
        <taxon>Fungi</taxon>
        <taxon>Fungi incertae sedis</taxon>
        <taxon>Mucoromycota</taxon>
        <taxon>Mucoromycotina</taxon>
        <taxon>Mucoromycetes</taxon>
        <taxon>Mucorales</taxon>
        <taxon>Mucorineae</taxon>
        <taxon>Mucoraceae</taxon>
        <taxon>Apophysomyces</taxon>
    </lineage>
</organism>
<dbReference type="Proteomes" id="UP000605846">
    <property type="component" value="Unassembled WGS sequence"/>
</dbReference>
<gene>
    <name evidence="1" type="ORF">EC973_009554</name>
</gene>
<accession>A0A8H7EPH4</accession>
<sequence length="157" mass="17017">MAIATVAGYLPDDTDGGGGSPTATASSQPYIGLPVGSWTILELNETMRTSVCQQQITFCNNKIPACPPYQWPVVVAECHGRTEACQDGCTYGPTKELCHQSCENYYKCNQPGALRSHLQTDRPDQVPVYNLPTNAAGYLNGDIYLLLFITIISSLIP</sequence>
<protein>
    <submittedName>
        <fullName evidence="1">Uncharacterized protein</fullName>
    </submittedName>
</protein>
<dbReference type="EMBL" id="JABAYA010000095">
    <property type="protein sequence ID" value="KAF7725524.1"/>
    <property type="molecule type" value="Genomic_DNA"/>
</dbReference>
<evidence type="ECO:0000313" key="1">
    <source>
        <dbReference type="EMBL" id="KAF7725524.1"/>
    </source>
</evidence>
<reference evidence="1" key="1">
    <citation type="submission" date="2020-01" db="EMBL/GenBank/DDBJ databases">
        <title>Genome Sequencing of Three Apophysomyces-Like Fungal Strains Confirms a Novel Fungal Genus in the Mucoromycota with divergent Burkholderia-like Endosymbiotic Bacteria.</title>
        <authorList>
            <person name="Stajich J.E."/>
            <person name="Macias A.M."/>
            <person name="Carter-House D."/>
            <person name="Lovett B."/>
            <person name="Kasson L.R."/>
            <person name="Berry K."/>
            <person name="Grigoriev I."/>
            <person name="Chang Y."/>
            <person name="Spatafora J."/>
            <person name="Kasson M.T."/>
        </authorList>
    </citation>
    <scope>NUCLEOTIDE SEQUENCE</scope>
    <source>
        <strain evidence="1">NRRL A-21654</strain>
    </source>
</reference>
<dbReference type="AlphaFoldDB" id="A0A8H7EPH4"/>
<proteinExistence type="predicted"/>
<keyword evidence="2" id="KW-1185">Reference proteome</keyword>
<comment type="caution">
    <text evidence="1">The sequence shown here is derived from an EMBL/GenBank/DDBJ whole genome shotgun (WGS) entry which is preliminary data.</text>
</comment>
<name>A0A8H7EPH4_9FUNG</name>
<dbReference type="OrthoDB" id="1708823at2759"/>
<evidence type="ECO:0000313" key="2">
    <source>
        <dbReference type="Proteomes" id="UP000605846"/>
    </source>
</evidence>